<dbReference type="RefSeq" id="WP_088520407.1">
    <property type="nucleotide sequence ID" value="NZ_FYDG01000003.1"/>
</dbReference>
<proteinExistence type="predicted"/>
<evidence type="ECO:0000313" key="2">
    <source>
        <dbReference type="Proteomes" id="UP000198418"/>
    </source>
</evidence>
<dbReference type="EMBL" id="FYDG01000003">
    <property type="protein sequence ID" value="SNB69826.1"/>
    <property type="molecule type" value="Genomic_DNA"/>
</dbReference>
<reference evidence="2" key="1">
    <citation type="submission" date="2017-06" db="EMBL/GenBank/DDBJ databases">
        <authorList>
            <person name="Varghese N."/>
            <person name="Submissions S."/>
        </authorList>
    </citation>
    <scope>NUCLEOTIDE SEQUENCE [LARGE SCALE GENOMIC DNA]</scope>
    <source>
        <strain evidence="2">DSM 137</strain>
    </source>
</reference>
<dbReference type="OrthoDB" id="7628592at2"/>
<protein>
    <submittedName>
        <fullName evidence="1">Uncharacterized protein</fullName>
    </submittedName>
</protein>
<gene>
    <name evidence="1" type="ORF">SAMN06265338_103296</name>
</gene>
<dbReference type="Proteomes" id="UP000198418">
    <property type="component" value="Unassembled WGS sequence"/>
</dbReference>
<name>A0A212RC65_RHOAC</name>
<evidence type="ECO:0000313" key="1">
    <source>
        <dbReference type="EMBL" id="SNB69826.1"/>
    </source>
</evidence>
<keyword evidence="2" id="KW-1185">Reference proteome</keyword>
<organism evidence="1 2">
    <name type="scientific">Rhodoblastus acidophilus</name>
    <name type="common">Rhodopseudomonas acidophila</name>
    <dbReference type="NCBI Taxonomy" id="1074"/>
    <lineage>
        <taxon>Bacteria</taxon>
        <taxon>Pseudomonadati</taxon>
        <taxon>Pseudomonadota</taxon>
        <taxon>Alphaproteobacteria</taxon>
        <taxon>Hyphomicrobiales</taxon>
        <taxon>Rhodoblastaceae</taxon>
        <taxon>Rhodoblastus</taxon>
    </lineage>
</organism>
<dbReference type="AlphaFoldDB" id="A0A212RC65"/>
<accession>A0A212RC65</accession>
<sequence>MTFGALPKHTLYGFEPASDRRGLIASLAEKAEAMTPAKVRQLRRALFEEDALNRAEAEALFALHRAQKGRAGVEWTRFFVETLADHLVCRGKPEKILDHDSARWLIAEADRDLSPAIYALLAHVLAEADSVPAWFVEAVRERGEADPVRAALACA</sequence>